<keyword evidence="4" id="KW-1185">Reference proteome</keyword>
<dbReference type="EMBL" id="VDEP01000238">
    <property type="protein sequence ID" value="KAA1121600.1"/>
    <property type="molecule type" value="Genomic_DNA"/>
</dbReference>
<evidence type="ECO:0000313" key="3">
    <source>
        <dbReference type="EMBL" id="KAA1121600.1"/>
    </source>
</evidence>
<dbReference type="Proteomes" id="UP000325313">
    <property type="component" value="Unassembled WGS sequence"/>
</dbReference>
<gene>
    <name evidence="2" type="ORF">PGT21_028574</name>
    <name evidence="3" type="ORF">PGTUg99_033133</name>
</gene>
<feature type="region of interest" description="Disordered" evidence="1">
    <location>
        <begin position="141"/>
        <end position="184"/>
    </location>
</feature>
<accession>A0A5B0NZF1</accession>
<proteinExistence type="predicted"/>
<sequence>MDDSDDSYSYNDDREALKFIVIPETPPDCSREPSPVVEREYTISSLKSVEASEGEDFQTNLRPADSKPPQHAESQPQVYTMRTSISYTEEFSIPSVPISSELRLQMLANRAQAEVGFKRIRVAMDKHYGLDEKYMEDEKELYEEATKEAEKSWDEKEAEEKTYRSGLKKPPTQDQNVGDCGTQS</sequence>
<organism evidence="2 4">
    <name type="scientific">Puccinia graminis f. sp. tritici</name>
    <dbReference type="NCBI Taxonomy" id="56615"/>
    <lineage>
        <taxon>Eukaryota</taxon>
        <taxon>Fungi</taxon>
        <taxon>Dikarya</taxon>
        <taxon>Basidiomycota</taxon>
        <taxon>Pucciniomycotina</taxon>
        <taxon>Pucciniomycetes</taxon>
        <taxon>Pucciniales</taxon>
        <taxon>Pucciniaceae</taxon>
        <taxon>Puccinia</taxon>
    </lineage>
</organism>
<dbReference type="EMBL" id="VSWC01000079">
    <property type="protein sequence ID" value="KAA1094697.1"/>
    <property type="molecule type" value="Genomic_DNA"/>
</dbReference>
<evidence type="ECO:0000313" key="2">
    <source>
        <dbReference type="EMBL" id="KAA1094697.1"/>
    </source>
</evidence>
<reference evidence="4 5" key="1">
    <citation type="submission" date="2019-05" db="EMBL/GenBank/DDBJ databases">
        <title>Emergence of the Ug99 lineage of the wheat stem rust pathogen through somatic hybridization.</title>
        <authorList>
            <person name="Li F."/>
            <person name="Upadhyaya N.M."/>
            <person name="Sperschneider J."/>
            <person name="Matny O."/>
            <person name="Nguyen-Phuc H."/>
            <person name="Mago R."/>
            <person name="Raley C."/>
            <person name="Miller M.E."/>
            <person name="Silverstein K.A.T."/>
            <person name="Henningsen E."/>
            <person name="Hirsch C.D."/>
            <person name="Visser B."/>
            <person name="Pretorius Z.A."/>
            <person name="Steffenson B.J."/>
            <person name="Schwessinger B."/>
            <person name="Dodds P.N."/>
            <person name="Figueroa M."/>
        </authorList>
    </citation>
    <scope>NUCLEOTIDE SEQUENCE [LARGE SCALE GENOMIC DNA]</scope>
    <source>
        <strain evidence="2">21-0</strain>
        <strain evidence="3 5">Ug99</strain>
    </source>
</reference>
<protein>
    <submittedName>
        <fullName evidence="2">Uncharacterized protein</fullName>
    </submittedName>
</protein>
<dbReference type="Proteomes" id="UP000324748">
    <property type="component" value="Unassembled WGS sequence"/>
</dbReference>
<dbReference type="OrthoDB" id="2516410at2759"/>
<dbReference type="AlphaFoldDB" id="A0A5B0NZF1"/>
<name>A0A5B0NZF1_PUCGR</name>
<feature type="compositionally biased region" description="Polar residues" evidence="1">
    <location>
        <begin position="172"/>
        <end position="184"/>
    </location>
</feature>
<feature type="compositionally biased region" description="Basic and acidic residues" evidence="1">
    <location>
        <begin position="142"/>
        <end position="163"/>
    </location>
</feature>
<evidence type="ECO:0000256" key="1">
    <source>
        <dbReference type="SAM" id="MobiDB-lite"/>
    </source>
</evidence>
<comment type="caution">
    <text evidence="2">The sequence shown here is derived from an EMBL/GenBank/DDBJ whole genome shotgun (WGS) entry which is preliminary data.</text>
</comment>
<feature type="region of interest" description="Disordered" evidence="1">
    <location>
        <begin position="49"/>
        <end position="77"/>
    </location>
</feature>
<evidence type="ECO:0000313" key="4">
    <source>
        <dbReference type="Proteomes" id="UP000324748"/>
    </source>
</evidence>
<evidence type="ECO:0000313" key="5">
    <source>
        <dbReference type="Proteomes" id="UP000325313"/>
    </source>
</evidence>